<keyword evidence="2 5" id="KW-0863">Zinc-finger</keyword>
<evidence type="ECO:0000313" key="8">
    <source>
        <dbReference type="EMBL" id="KAK8759703.1"/>
    </source>
</evidence>
<evidence type="ECO:0000256" key="1">
    <source>
        <dbReference type="ARBA" id="ARBA00022723"/>
    </source>
</evidence>
<sequence length="153" mass="17487">MPKSNMNCCVVGCRSTYTNSPGTKFYSFPSRPYQLSRRQQWIALIRRQNVNGTNWKPSAHTRICSKHFVGNKKANEQGHPAYHPSIFPTVYKSARGSLTHGRRSWLDGRESRSDSKGHEAMKGKSMDARNKHSCRDVGRVENGISDEDRRFID</sequence>
<protein>
    <recommendedName>
        <fullName evidence="7">THAP-type domain-containing protein</fullName>
    </recommendedName>
</protein>
<dbReference type="Pfam" id="PF05485">
    <property type="entry name" value="THAP"/>
    <property type="match status" value="1"/>
</dbReference>
<dbReference type="PROSITE" id="PS50950">
    <property type="entry name" value="ZF_THAP"/>
    <property type="match status" value="1"/>
</dbReference>
<name>A0AAQ4DB63_AMBAM</name>
<evidence type="ECO:0000256" key="3">
    <source>
        <dbReference type="ARBA" id="ARBA00022833"/>
    </source>
</evidence>
<gene>
    <name evidence="8" type="ORF">V5799_002667</name>
</gene>
<accession>A0AAQ4DB63</accession>
<feature type="non-terminal residue" evidence="8">
    <location>
        <position position="153"/>
    </location>
</feature>
<dbReference type="InterPro" id="IPR052224">
    <property type="entry name" value="THAP_domain_protein"/>
</dbReference>
<dbReference type="PANTHER" id="PTHR46927">
    <property type="entry name" value="AGAP005574-PA"/>
    <property type="match status" value="1"/>
</dbReference>
<keyword evidence="3" id="KW-0862">Zinc</keyword>
<keyword evidence="1" id="KW-0479">Metal-binding</keyword>
<organism evidence="8 9">
    <name type="scientific">Amblyomma americanum</name>
    <name type="common">Lone star tick</name>
    <dbReference type="NCBI Taxonomy" id="6943"/>
    <lineage>
        <taxon>Eukaryota</taxon>
        <taxon>Metazoa</taxon>
        <taxon>Ecdysozoa</taxon>
        <taxon>Arthropoda</taxon>
        <taxon>Chelicerata</taxon>
        <taxon>Arachnida</taxon>
        <taxon>Acari</taxon>
        <taxon>Parasitiformes</taxon>
        <taxon>Ixodida</taxon>
        <taxon>Ixodoidea</taxon>
        <taxon>Ixodidae</taxon>
        <taxon>Amblyomminae</taxon>
        <taxon>Amblyomma</taxon>
    </lineage>
</organism>
<dbReference type="InterPro" id="IPR006612">
    <property type="entry name" value="THAP_Znf"/>
</dbReference>
<dbReference type="SUPFAM" id="SSF57716">
    <property type="entry name" value="Glucocorticoid receptor-like (DNA-binding domain)"/>
    <property type="match status" value="1"/>
</dbReference>
<reference evidence="8 9" key="1">
    <citation type="journal article" date="2023" name="Arcadia Sci">
        <title>De novo assembly of a long-read Amblyomma americanum tick genome.</title>
        <authorList>
            <person name="Chou S."/>
            <person name="Poskanzer K.E."/>
            <person name="Rollins M."/>
            <person name="Thuy-Boun P.S."/>
        </authorList>
    </citation>
    <scope>NUCLEOTIDE SEQUENCE [LARGE SCALE GENOMIC DNA]</scope>
    <source>
        <strain evidence="8">F_SG_1</strain>
        <tissue evidence="8">Salivary glands</tissue>
    </source>
</reference>
<dbReference type="PANTHER" id="PTHR46927:SF3">
    <property type="entry name" value="THAP-TYPE DOMAIN-CONTAINING PROTEIN"/>
    <property type="match status" value="1"/>
</dbReference>
<feature type="domain" description="THAP-type" evidence="7">
    <location>
        <begin position="1"/>
        <end position="91"/>
    </location>
</feature>
<dbReference type="Proteomes" id="UP001321473">
    <property type="component" value="Unassembled WGS sequence"/>
</dbReference>
<dbReference type="GO" id="GO:0003677">
    <property type="term" value="F:DNA binding"/>
    <property type="evidence" value="ECO:0007669"/>
    <property type="project" value="UniProtKB-UniRule"/>
</dbReference>
<evidence type="ECO:0000256" key="4">
    <source>
        <dbReference type="ARBA" id="ARBA00023125"/>
    </source>
</evidence>
<proteinExistence type="predicted"/>
<evidence type="ECO:0000256" key="5">
    <source>
        <dbReference type="PROSITE-ProRule" id="PRU00309"/>
    </source>
</evidence>
<dbReference type="EMBL" id="JARKHS020032715">
    <property type="protein sequence ID" value="KAK8759703.1"/>
    <property type="molecule type" value="Genomic_DNA"/>
</dbReference>
<feature type="region of interest" description="Disordered" evidence="6">
    <location>
        <begin position="100"/>
        <end position="153"/>
    </location>
</feature>
<dbReference type="GO" id="GO:0008270">
    <property type="term" value="F:zinc ion binding"/>
    <property type="evidence" value="ECO:0007669"/>
    <property type="project" value="UniProtKB-KW"/>
</dbReference>
<evidence type="ECO:0000313" key="9">
    <source>
        <dbReference type="Proteomes" id="UP001321473"/>
    </source>
</evidence>
<dbReference type="SMART" id="SM00980">
    <property type="entry name" value="THAP"/>
    <property type="match status" value="1"/>
</dbReference>
<evidence type="ECO:0000256" key="6">
    <source>
        <dbReference type="SAM" id="MobiDB-lite"/>
    </source>
</evidence>
<evidence type="ECO:0000256" key="2">
    <source>
        <dbReference type="ARBA" id="ARBA00022771"/>
    </source>
</evidence>
<keyword evidence="4 5" id="KW-0238">DNA-binding</keyword>
<feature type="compositionally biased region" description="Basic and acidic residues" evidence="6">
    <location>
        <begin position="104"/>
        <end position="139"/>
    </location>
</feature>
<comment type="caution">
    <text evidence="8">The sequence shown here is derived from an EMBL/GenBank/DDBJ whole genome shotgun (WGS) entry which is preliminary data.</text>
</comment>
<dbReference type="AlphaFoldDB" id="A0AAQ4DB63"/>
<evidence type="ECO:0000259" key="7">
    <source>
        <dbReference type="PROSITE" id="PS50950"/>
    </source>
</evidence>
<keyword evidence="9" id="KW-1185">Reference proteome</keyword>